<accession>A0A1F7J9G8</accession>
<gene>
    <name evidence="2" type="ORF">A2970_01870</name>
</gene>
<dbReference type="EMBL" id="MGAT01000026">
    <property type="protein sequence ID" value="OGK52262.1"/>
    <property type="molecule type" value="Genomic_DNA"/>
</dbReference>
<sequence length="664" mass="73471">MKLPFFSLPKTKQEYYLGLFLKEEEGTVMVIAKHRGRVEVRESEKFLYSNGWENLTDDIDEVLYRLEKKLGTTVNKTIFFVYSHFIDERAGDIKKPYLTKIKELVKNLELTAMGYIECIEGAARLMQSKESIPPTAIFIELDRHDFSLFVYKGGKQAQKISLARTDNITDDLQLALKDIKGQSLLPSRIVLYDGDNLDAAAEKIISFRFEEDYFVQLPRVDILPTDEIKDSLADIFAEQIVPDAGETVEEPAKKPEESFGFLINEDIKEKVVSAPPVQKPVFIMPRFNLPTLPPIPKINLSFLTGKVAAIVGVIIIIAALFLNEYFFHKADIKVYLASQPISKEADFELDYSIATSSAKFSDQAVATGQRQIGDPARGQVTLHNFDDKERVFAKGTVIQSAALNFLTDTEVKVASSSIASDGSAKLPGKNNAGVTAEAIGPEGNLAKGSRFTIEGLSNSLYFAINESALSGGTKKTVKTVAAEDQEKLEAAVLAAAKKQIKTPGGARGEILSTLTETEISQASFSREVGEEAQEVGIDADVETTFYLYDKDKLLTDIQEELKNNVKLGYSLDKSLISYKVDEGTLAVNENSLSLSLIINAKAIKKVSEADIIANLKGRHQNNLSVLKDKFGVQAYDLKINEPIPIFAKFLPFFKKNINLTISAR</sequence>
<dbReference type="STRING" id="1802069.A2970_01870"/>
<organism evidence="2 3">
    <name type="scientific">Candidatus Roizmanbacteria bacterium RIFCSPLOWO2_01_FULL_44_13</name>
    <dbReference type="NCBI Taxonomy" id="1802069"/>
    <lineage>
        <taxon>Bacteria</taxon>
        <taxon>Candidatus Roizmaniibacteriota</taxon>
    </lineage>
</organism>
<evidence type="ECO:0000256" key="1">
    <source>
        <dbReference type="SAM" id="Phobius"/>
    </source>
</evidence>
<keyword evidence="1" id="KW-0472">Membrane</keyword>
<feature type="transmembrane region" description="Helical" evidence="1">
    <location>
        <begin position="300"/>
        <end position="322"/>
    </location>
</feature>
<dbReference type="Proteomes" id="UP000178857">
    <property type="component" value="Unassembled WGS sequence"/>
</dbReference>
<proteinExistence type="predicted"/>
<evidence type="ECO:0000313" key="2">
    <source>
        <dbReference type="EMBL" id="OGK52262.1"/>
    </source>
</evidence>
<name>A0A1F7J9G8_9BACT</name>
<protein>
    <recommendedName>
        <fullName evidence="4">Baseplate protein J-like domain-containing protein</fullName>
    </recommendedName>
</protein>
<keyword evidence="1" id="KW-0812">Transmembrane</keyword>
<comment type="caution">
    <text evidence="2">The sequence shown here is derived from an EMBL/GenBank/DDBJ whole genome shotgun (WGS) entry which is preliminary data.</text>
</comment>
<evidence type="ECO:0008006" key="4">
    <source>
        <dbReference type="Google" id="ProtNLM"/>
    </source>
</evidence>
<keyword evidence="1" id="KW-1133">Transmembrane helix</keyword>
<reference evidence="2 3" key="1">
    <citation type="journal article" date="2016" name="Nat. Commun.">
        <title>Thousands of microbial genomes shed light on interconnected biogeochemical processes in an aquifer system.</title>
        <authorList>
            <person name="Anantharaman K."/>
            <person name="Brown C.T."/>
            <person name="Hug L.A."/>
            <person name="Sharon I."/>
            <person name="Castelle C.J."/>
            <person name="Probst A.J."/>
            <person name="Thomas B.C."/>
            <person name="Singh A."/>
            <person name="Wilkins M.J."/>
            <person name="Karaoz U."/>
            <person name="Brodie E.L."/>
            <person name="Williams K.H."/>
            <person name="Hubbard S.S."/>
            <person name="Banfield J.F."/>
        </authorList>
    </citation>
    <scope>NUCLEOTIDE SEQUENCE [LARGE SCALE GENOMIC DNA]</scope>
</reference>
<evidence type="ECO:0000313" key="3">
    <source>
        <dbReference type="Proteomes" id="UP000178857"/>
    </source>
</evidence>
<dbReference type="AlphaFoldDB" id="A0A1F7J9G8"/>